<dbReference type="Gene3D" id="3.40.50.720">
    <property type="entry name" value="NAD(P)-binding Rossmann-like Domain"/>
    <property type="match status" value="1"/>
</dbReference>
<dbReference type="CDD" id="cd05282">
    <property type="entry name" value="ETR_like"/>
    <property type="match status" value="1"/>
</dbReference>
<evidence type="ECO:0000256" key="1">
    <source>
        <dbReference type="ARBA" id="ARBA00022857"/>
    </source>
</evidence>
<dbReference type="PANTHER" id="PTHR48106">
    <property type="entry name" value="QUINONE OXIDOREDUCTASE PIG3-RELATED"/>
    <property type="match status" value="1"/>
</dbReference>
<sequence length="326" mass="35570">MKRLVFDKHGDPAQVLRIEEAPVPLAAAGELLVRMIRRPVNPYELAMISGGNGSEPAGTQVPGFEGIGIVEAAGSQDLAFTKGQRVIPAPVDLPGTWQEYVTGRPEQFVPVPDNVDDTQAALIVNPLTCLVILREILNIKEGQWVMNTAASTNIGQLLIQLANILGFQLINVVRNRAAEENIRSLGAGYIINTNTDDLITVCERLTKGRGVNAVVDPVGGRTGSMAAKTLAFGGKMLLFSDMSGDSVKIEPMEFISKKLTVAGYTSFHWLNENSYEHKTRLISEIFTLIANEQLILKSDGDFKLEDYKLAIERSKESGRHGKIMLV</sequence>
<dbReference type="SMART" id="SM00829">
    <property type="entry name" value="PKS_ER"/>
    <property type="match status" value="1"/>
</dbReference>
<feature type="domain" description="Enoyl reductase (ER)" evidence="3">
    <location>
        <begin position="11"/>
        <end position="325"/>
    </location>
</feature>
<reference evidence="5" key="1">
    <citation type="journal article" date="2019" name="Int. J. Syst. Evol. Microbiol.">
        <title>The Global Catalogue of Microorganisms (GCM) 10K type strain sequencing project: providing services to taxonomists for standard genome sequencing and annotation.</title>
        <authorList>
            <consortium name="The Broad Institute Genomics Platform"/>
            <consortium name="The Broad Institute Genome Sequencing Center for Infectious Disease"/>
            <person name="Wu L."/>
            <person name="Ma J."/>
        </authorList>
    </citation>
    <scope>NUCLEOTIDE SEQUENCE [LARGE SCALE GENOMIC DNA]</scope>
    <source>
        <strain evidence="5">CCUG 60742</strain>
    </source>
</reference>
<keyword evidence="2" id="KW-0560">Oxidoreductase</keyword>
<dbReference type="InterPro" id="IPR013154">
    <property type="entry name" value="ADH-like_N"/>
</dbReference>
<dbReference type="Proteomes" id="UP001597073">
    <property type="component" value="Unassembled WGS sequence"/>
</dbReference>
<accession>A0ABW2ZEE2</accession>
<dbReference type="EMBL" id="JBHTIA010000003">
    <property type="protein sequence ID" value="MFD0764557.1"/>
    <property type="molecule type" value="Genomic_DNA"/>
</dbReference>
<gene>
    <name evidence="4" type="ORF">ACFQZI_06810</name>
</gene>
<dbReference type="SUPFAM" id="SSF51735">
    <property type="entry name" value="NAD(P)-binding Rossmann-fold domains"/>
    <property type="match status" value="1"/>
</dbReference>
<evidence type="ECO:0000313" key="5">
    <source>
        <dbReference type="Proteomes" id="UP001597073"/>
    </source>
</evidence>
<proteinExistence type="predicted"/>
<dbReference type="InterPro" id="IPR036291">
    <property type="entry name" value="NAD(P)-bd_dom_sf"/>
</dbReference>
<name>A0ABW2ZEE2_9SPHI</name>
<evidence type="ECO:0000256" key="2">
    <source>
        <dbReference type="ARBA" id="ARBA00023002"/>
    </source>
</evidence>
<evidence type="ECO:0000313" key="4">
    <source>
        <dbReference type="EMBL" id="MFD0764557.1"/>
    </source>
</evidence>
<keyword evidence="5" id="KW-1185">Reference proteome</keyword>
<evidence type="ECO:0000259" key="3">
    <source>
        <dbReference type="SMART" id="SM00829"/>
    </source>
</evidence>
<comment type="caution">
    <text evidence="4">The sequence shown here is derived from an EMBL/GenBank/DDBJ whole genome shotgun (WGS) entry which is preliminary data.</text>
</comment>
<dbReference type="RefSeq" id="WP_377140185.1">
    <property type="nucleotide sequence ID" value="NZ_JBHTIA010000003.1"/>
</dbReference>
<organism evidence="4 5">
    <name type="scientific">Mucilaginibacter lutimaris</name>
    <dbReference type="NCBI Taxonomy" id="931629"/>
    <lineage>
        <taxon>Bacteria</taxon>
        <taxon>Pseudomonadati</taxon>
        <taxon>Bacteroidota</taxon>
        <taxon>Sphingobacteriia</taxon>
        <taxon>Sphingobacteriales</taxon>
        <taxon>Sphingobacteriaceae</taxon>
        <taxon>Mucilaginibacter</taxon>
    </lineage>
</organism>
<dbReference type="SUPFAM" id="SSF50129">
    <property type="entry name" value="GroES-like"/>
    <property type="match status" value="1"/>
</dbReference>
<dbReference type="Pfam" id="PF00107">
    <property type="entry name" value="ADH_zinc_N"/>
    <property type="match status" value="1"/>
</dbReference>
<dbReference type="Pfam" id="PF08240">
    <property type="entry name" value="ADH_N"/>
    <property type="match status" value="1"/>
</dbReference>
<dbReference type="InterPro" id="IPR013149">
    <property type="entry name" value="ADH-like_C"/>
</dbReference>
<dbReference type="InterPro" id="IPR020843">
    <property type="entry name" value="ER"/>
</dbReference>
<dbReference type="Gene3D" id="3.90.180.10">
    <property type="entry name" value="Medium-chain alcohol dehydrogenases, catalytic domain"/>
    <property type="match status" value="1"/>
</dbReference>
<protein>
    <submittedName>
        <fullName evidence="4">Zinc-dependent alcohol dehydrogenase family protein</fullName>
    </submittedName>
</protein>
<keyword evidence="1" id="KW-0521">NADP</keyword>
<dbReference type="PANTHER" id="PTHR48106:SF2">
    <property type="entry name" value="ZN2+-BINDING DEHYDROGENASE"/>
    <property type="match status" value="1"/>
</dbReference>
<dbReference type="InterPro" id="IPR011032">
    <property type="entry name" value="GroES-like_sf"/>
</dbReference>